<evidence type="ECO:0000256" key="21">
    <source>
        <dbReference type="ARBA" id="ARBA00062455"/>
    </source>
</evidence>
<dbReference type="InterPro" id="IPR005811">
    <property type="entry name" value="SUCC_ACL_C"/>
</dbReference>
<comment type="subcellular location">
    <subcellularLocation>
        <location evidence="2">Cytoplasm</location>
        <location evidence="2">Cytosol</location>
    </subcellularLocation>
</comment>
<dbReference type="InterPro" id="IPR016102">
    <property type="entry name" value="Succinyl-CoA_synth-like"/>
</dbReference>
<evidence type="ECO:0000259" key="26">
    <source>
        <dbReference type="Pfam" id="PF00549"/>
    </source>
</evidence>
<feature type="domain" description="CoA-binding" evidence="27">
    <location>
        <begin position="506"/>
        <end position="614"/>
    </location>
</feature>
<comment type="cofactor">
    <cofactor evidence="1">
        <name>Mg(2+)</name>
        <dbReference type="ChEBI" id="CHEBI:18420"/>
    </cofactor>
</comment>
<protein>
    <recommendedName>
        <fullName evidence="23">ATP-citrate synthase</fullName>
        <ecNumber evidence="23">2.3.3.8</ecNumber>
    </recommendedName>
    <alternativeName>
        <fullName evidence="23">ATP-citrate (pro-S-)-lyase</fullName>
    </alternativeName>
    <alternativeName>
        <fullName evidence="23">Citrate cleavage enzyme</fullName>
    </alternativeName>
</protein>
<dbReference type="InterPro" id="IPR033847">
    <property type="entry name" value="Citrt_syn/SCS-alpha_CS"/>
</dbReference>
<dbReference type="PIRSF" id="PIRSF036511">
    <property type="entry name" value="ATP_citrt_syn"/>
    <property type="match status" value="1"/>
</dbReference>
<evidence type="ECO:0000256" key="16">
    <source>
        <dbReference type="ARBA" id="ARBA00022990"/>
    </source>
</evidence>
<dbReference type="Pfam" id="PF16114">
    <property type="entry name" value="Citrate_bind"/>
    <property type="match status" value="1"/>
</dbReference>
<keyword evidence="15" id="KW-0832">Ubl conjugation</keyword>
<dbReference type="PANTHER" id="PTHR23118">
    <property type="entry name" value="ATP-CITRATE SYNTHASE"/>
    <property type="match status" value="1"/>
</dbReference>
<dbReference type="InterPro" id="IPR056749">
    <property type="entry name" value="Citrate_synth_N"/>
</dbReference>
<dbReference type="Pfam" id="PF00549">
    <property type="entry name" value="Ligase_CoA"/>
    <property type="match status" value="1"/>
</dbReference>
<evidence type="ECO:0000256" key="19">
    <source>
        <dbReference type="ARBA" id="ARBA00054002"/>
    </source>
</evidence>
<dbReference type="CDD" id="cd06100">
    <property type="entry name" value="CCL_ACL-C"/>
    <property type="match status" value="1"/>
</dbReference>
<keyword evidence="8 23" id="KW-0444">Lipid biosynthesis</keyword>
<dbReference type="InterPro" id="IPR036291">
    <property type="entry name" value="NAD(P)-bd_dom_sf"/>
</dbReference>
<dbReference type="SUPFAM" id="SSF51735">
    <property type="entry name" value="NAD(P)-binding Rossmann-fold domains"/>
    <property type="match status" value="1"/>
</dbReference>
<evidence type="ECO:0000256" key="2">
    <source>
        <dbReference type="ARBA" id="ARBA00004514"/>
    </source>
</evidence>
<dbReference type="Pfam" id="PF24948">
    <property type="entry name" value="Citrate_synth_N"/>
    <property type="match status" value="1"/>
</dbReference>
<dbReference type="AlphaFoldDB" id="A0A7S1V7K5"/>
<comment type="function">
    <text evidence="19">Catalyzes the formation of cytosolic acetyl-CoA, which is mainly used for the biosynthesis of fatty acids and sterols.</text>
</comment>
<dbReference type="PROSITE" id="PS01217">
    <property type="entry name" value="SUCCINYL_COA_LIG_3"/>
    <property type="match status" value="1"/>
</dbReference>
<gene>
    <name evidence="30" type="ORF">GOCE00092_LOCUS16723</name>
</gene>
<dbReference type="FunFam" id="1.10.230.10:FF:000005">
    <property type="entry name" value="ATP-citrate synthase subunit 1"/>
    <property type="match status" value="1"/>
</dbReference>
<comment type="subunit">
    <text evidence="21">Composed of two subunits.</text>
</comment>
<dbReference type="InterPro" id="IPR017866">
    <property type="entry name" value="Succ-CoA_synthase_bsu_CS"/>
</dbReference>
<dbReference type="GO" id="GO:0003878">
    <property type="term" value="F:ATP citrate synthase activity"/>
    <property type="evidence" value="ECO:0007669"/>
    <property type="project" value="UniProtKB-UniRule"/>
</dbReference>
<dbReference type="EC" id="2.3.3.8" evidence="23"/>
<dbReference type="PANTHER" id="PTHR23118:SF42">
    <property type="entry name" value="ATP-CITRATE SYNTHASE"/>
    <property type="match status" value="1"/>
</dbReference>
<dbReference type="InterPro" id="IPR036969">
    <property type="entry name" value="Citrate_synthase_sf"/>
</dbReference>
<evidence type="ECO:0000256" key="4">
    <source>
        <dbReference type="ARBA" id="ARBA00010719"/>
    </source>
</evidence>
<dbReference type="Gene3D" id="1.10.230.10">
    <property type="entry name" value="Cytochrome P450-Terp, domain 2"/>
    <property type="match status" value="1"/>
</dbReference>
<dbReference type="FunFam" id="3.40.50.261:FF:000004">
    <property type="entry name" value="ATP-citrate synthase subunit"/>
    <property type="match status" value="1"/>
</dbReference>
<dbReference type="GO" id="GO:0006633">
    <property type="term" value="P:fatty acid biosynthetic process"/>
    <property type="evidence" value="ECO:0007669"/>
    <property type="project" value="TreeGrafter"/>
</dbReference>
<keyword evidence="11 23" id="KW-0479">Metal-binding</keyword>
<comment type="function">
    <text evidence="22">Catalyzes the cleavage of citrate into oxaloacetate and acetyl-CoA, the latter serving as common substrate in multiple biochemical reactions in protein, carbohydrate and lipid metabolism.</text>
</comment>
<dbReference type="InterPro" id="IPR014608">
    <property type="entry name" value="ATP-citrate_synthase"/>
</dbReference>
<sequence length="1113" mass="121963">MSAKAIREYHGKKLLSKYVKEVSSGKHVMDDRSVLITPLTDIAGLATTNTWLTTTKLVVKPDQLIKRRGKAGLVGIKLDWDNNENGSTVQSWIAERMQKEISLEDGKVTGTLDHFIVEPFLPHNQEDEYYICIQSTREGEEILFTAEGGVDVGDVDAKASRMVVPLHHEPTVEEILAQGLVQGVHSEQRQQLVASFAMTLLKVYRLLNFTYMEINPIVYNATTNQLEALDLAAKLDETATFLNASQWGGHVDFPAPFGRKEFPEEAYIRELDGKTGASLKLTILNHKGRVWTMVAGGGASVVYADTISDLGFGGELANYGEYSGAPSTEHTYEYAKTLIGLMTRDLDSKGKVFIIGGGIANFTDVAATFTGLIKAITAFQDDLKAHKIKIWVRRAGPNYQEGLQMMRECANSIGLPIHIYGPETHITAVVPLALGLAKLQDFPEFDDEDSPANNNKSSGVIKKSRSKMNLDDDEAKTERKIAATPPATTNGNDKQQHHQVENFTAKTRCVVYGLQNRAVQGMLDFDFMCKRSKPSVAAMIFPYAANHYIKFYWGTDEILLPVFQSTKEALAKHPDVTVVVNFASFRSVSPSVKEVLDSPEICQQIKTIAIIAEGVPESQTRALNLLAKEKGVGIIGPATVGGIKPGCFRIGNTGGMLDNIVMSKLYRPGSVAYVSKSGGMSNELNNIICRNSDGVYEGVAIGGDRYPGSRFIDHLLRYNDNPAIHMLVLLGEVGGVDEYEICDAIKSGRITKPLIAWCIGTCASIFPFEVQFGHAGALARGNMETALAKNSALREAGAHVPPNFFEFGDKVKEVYENLVEKGTLVPAPEPEPPKVPMDYTWAKRLGLVRKPANFISSISDDRGEELQYSGKTISEVFDEDVGVGGVLSLLWFRRQLPEYATKFIDMILMVTADHGPAVSGAHNTIVCARAGKDLVSSLTSGLLTIGPRFGGALDDAARVFAEAVDAGYDATDFVKKMRKSNKLIMGIGHKIKSLTNPDKRVEIIKNYALEHFSDNTVLKFALAVEQVTTAKKANLILNVDGCIAVCFVDMMRSCGAFSKEEADELVLNGCLNGLFVLGRSIGFIGHYLDQKRLKQGLYRHPWDDISYLTGEDL</sequence>
<evidence type="ECO:0000256" key="5">
    <source>
        <dbReference type="ARBA" id="ARBA00011881"/>
    </source>
</evidence>
<evidence type="ECO:0000256" key="8">
    <source>
        <dbReference type="ARBA" id="ARBA00022516"/>
    </source>
</evidence>
<dbReference type="GO" id="GO:0006101">
    <property type="term" value="P:citrate metabolic process"/>
    <property type="evidence" value="ECO:0007669"/>
    <property type="project" value="InterPro"/>
</dbReference>
<dbReference type="PROSITE" id="PS00399">
    <property type="entry name" value="SUCCINYL_COA_LIG_2"/>
    <property type="match status" value="1"/>
</dbReference>
<dbReference type="InterPro" id="IPR003781">
    <property type="entry name" value="CoA-bd"/>
</dbReference>
<organism evidence="30">
    <name type="scientific">Grammatophora oceanica</name>
    <dbReference type="NCBI Taxonomy" id="210454"/>
    <lineage>
        <taxon>Eukaryota</taxon>
        <taxon>Sar</taxon>
        <taxon>Stramenopiles</taxon>
        <taxon>Ochrophyta</taxon>
        <taxon>Bacillariophyta</taxon>
        <taxon>Fragilariophyceae</taxon>
        <taxon>Fragilariophycidae</taxon>
        <taxon>Rhabdonematales</taxon>
        <taxon>Grammatophoraceae</taxon>
        <taxon>Grammatophora</taxon>
    </lineage>
</organism>
<dbReference type="FunFam" id="3.40.50.261:FF:000003">
    <property type="entry name" value="ATP-citrate synthase subunit"/>
    <property type="match status" value="1"/>
</dbReference>
<evidence type="ECO:0000256" key="1">
    <source>
        <dbReference type="ARBA" id="ARBA00001946"/>
    </source>
</evidence>
<evidence type="ECO:0000313" key="30">
    <source>
        <dbReference type="EMBL" id="CAD9290622.1"/>
    </source>
</evidence>
<evidence type="ECO:0000256" key="9">
    <source>
        <dbReference type="ARBA" id="ARBA00022553"/>
    </source>
</evidence>
<dbReference type="SUPFAM" id="SSF56059">
    <property type="entry name" value="Glutathione synthetase ATP-binding domain-like"/>
    <property type="match status" value="1"/>
</dbReference>
<keyword evidence="9" id="KW-0597">Phosphoprotein</keyword>
<dbReference type="EMBL" id="HBGK01031994">
    <property type="protein sequence ID" value="CAD9290622.1"/>
    <property type="molecule type" value="Transcribed_RNA"/>
</dbReference>
<evidence type="ECO:0000256" key="6">
    <source>
        <dbReference type="ARBA" id="ARBA00022490"/>
    </source>
</evidence>
<evidence type="ECO:0000259" key="29">
    <source>
        <dbReference type="Pfam" id="PF24948"/>
    </source>
</evidence>
<feature type="domain" description="ATP-citrate synthase/succinyl-CoA ligase C-terminal" evidence="26">
    <location>
        <begin position="674"/>
        <end position="798"/>
    </location>
</feature>
<dbReference type="GO" id="GO:0046872">
    <property type="term" value="F:metal ion binding"/>
    <property type="evidence" value="ECO:0007669"/>
    <property type="project" value="UniProtKB-UniRule"/>
</dbReference>
<evidence type="ECO:0000256" key="7">
    <source>
        <dbReference type="ARBA" id="ARBA00022499"/>
    </source>
</evidence>
<feature type="domain" description="ATP-citrate synthase citrate-binding" evidence="28">
    <location>
        <begin position="259"/>
        <end position="435"/>
    </location>
</feature>
<dbReference type="SUPFAM" id="SSF52210">
    <property type="entry name" value="Succinyl-CoA synthetase domains"/>
    <property type="match status" value="1"/>
</dbReference>
<keyword evidence="7" id="KW-1017">Isopeptide bond</keyword>
<evidence type="ECO:0000256" key="25">
    <source>
        <dbReference type="SAM" id="MobiDB-lite"/>
    </source>
</evidence>
<proteinExistence type="inferred from homology"/>
<dbReference type="InterPro" id="IPR017440">
    <property type="entry name" value="Cit_synth/succinyl-CoA_lig_AS"/>
</dbReference>
<keyword evidence="10 23" id="KW-0808">Transferase</keyword>
<evidence type="ECO:0000256" key="24">
    <source>
        <dbReference type="PIRSR" id="PIRSR036511-1"/>
    </source>
</evidence>
<dbReference type="FunFam" id="1.10.580.10:FF:000009">
    <property type="entry name" value="ATP-citrate synthase"/>
    <property type="match status" value="1"/>
</dbReference>
<dbReference type="InterPro" id="IPR016143">
    <property type="entry name" value="Citrate_synth-like_sm_a-sub"/>
</dbReference>
<feature type="region of interest" description="Disordered" evidence="25">
    <location>
        <begin position="445"/>
        <end position="476"/>
    </location>
</feature>
<keyword evidence="14 23" id="KW-0460">Magnesium</keyword>
<dbReference type="Gene3D" id="3.40.50.720">
    <property type="entry name" value="NAD(P)-binding Rossmann-like Domain"/>
    <property type="match status" value="1"/>
</dbReference>
<feature type="domain" description="ATP-citrate synthase ATP-grasp" evidence="29">
    <location>
        <begin position="2"/>
        <end position="247"/>
    </location>
</feature>
<evidence type="ECO:0000256" key="10">
    <source>
        <dbReference type="ARBA" id="ARBA00022679"/>
    </source>
</evidence>
<evidence type="ECO:0000256" key="20">
    <source>
        <dbReference type="ARBA" id="ARBA00060724"/>
    </source>
</evidence>
<evidence type="ECO:0000256" key="11">
    <source>
        <dbReference type="ARBA" id="ARBA00022723"/>
    </source>
</evidence>
<dbReference type="FunFam" id="3.40.50.720:FF:000024">
    <property type="entry name" value="Probable ATP-citrate synthase"/>
    <property type="match status" value="1"/>
</dbReference>
<evidence type="ECO:0000256" key="12">
    <source>
        <dbReference type="ARBA" id="ARBA00022741"/>
    </source>
</evidence>
<comment type="similarity">
    <text evidence="3 23">In the C-terminal section; belongs to the succinate/malate CoA ligase alpha subunit family.</text>
</comment>
<dbReference type="Gene3D" id="3.40.50.261">
    <property type="entry name" value="Succinyl-CoA synthetase domains"/>
    <property type="match status" value="2"/>
</dbReference>
<evidence type="ECO:0000256" key="22">
    <source>
        <dbReference type="ARBA" id="ARBA00093367"/>
    </source>
</evidence>
<keyword evidence="16" id="KW-0007">Acetylation</keyword>
<keyword evidence="17 23" id="KW-0443">Lipid metabolism</keyword>
<evidence type="ECO:0000256" key="17">
    <source>
        <dbReference type="ARBA" id="ARBA00023098"/>
    </source>
</evidence>
<keyword evidence="13 23" id="KW-0067">ATP-binding</keyword>
<comment type="catalytic activity">
    <reaction evidence="18 23">
        <text>oxaloacetate + acetyl-CoA + ADP + phosphate = citrate + ATP + CoA</text>
        <dbReference type="Rhea" id="RHEA:21160"/>
        <dbReference type="ChEBI" id="CHEBI:16452"/>
        <dbReference type="ChEBI" id="CHEBI:16947"/>
        <dbReference type="ChEBI" id="CHEBI:30616"/>
        <dbReference type="ChEBI" id="CHEBI:43474"/>
        <dbReference type="ChEBI" id="CHEBI:57287"/>
        <dbReference type="ChEBI" id="CHEBI:57288"/>
        <dbReference type="ChEBI" id="CHEBI:456216"/>
        <dbReference type="EC" id="2.3.3.8"/>
    </reaction>
</comment>
<evidence type="ECO:0000256" key="14">
    <source>
        <dbReference type="ARBA" id="ARBA00022842"/>
    </source>
</evidence>
<dbReference type="GO" id="GO:0005829">
    <property type="term" value="C:cytosol"/>
    <property type="evidence" value="ECO:0007669"/>
    <property type="project" value="UniProtKB-SubCell"/>
</dbReference>
<dbReference type="SUPFAM" id="SSF48256">
    <property type="entry name" value="Citrate synthase"/>
    <property type="match status" value="1"/>
</dbReference>
<evidence type="ECO:0000256" key="13">
    <source>
        <dbReference type="ARBA" id="ARBA00022840"/>
    </source>
</evidence>
<comment type="subunit">
    <text evidence="5 23">Homotetramer.</text>
</comment>
<evidence type="ECO:0000259" key="28">
    <source>
        <dbReference type="Pfam" id="PF16114"/>
    </source>
</evidence>
<comment type="similarity">
    <text evidence="20">Belongs to the succinate/malate CoA ligase alpha subunit family.</text>
</comment>
<name>A0A7S1V7K5_9STRA</name>
<evidence type="ECO:0000256" key="18">
    <source>
        <dbReference type="ARBA" id="ARBA00047593"/>
    </source>
</evidence>
<dbReference type="Pfam" id="PF02629">
    <property type="entry name" value="CoA_binding"/>
    <property type="match status" value="1"/>
</dbReference>
<dbReference type="InterPro" id="IPR002020">
    <property type="entry name" value="Citrate_synthase"/>
</dbReference>
<evidence type="ECO:0000256" key="23">
    <source>
        <dbReference type="PIRNR" id="PIRNR036511"/>
    </source>
</evidence>
<dbReference type="Pfam" id="PF00285">
    <property type="entry name" value="Citrate_synt"/>
    <property type="match status" value="1"/>
</dbReference>
<evidence type="ECO:0000256" key="3">
    <source>
        <dbReference type="ARBA" id="ARBA00005899"/>
    </source>
</evidence>
<dbReference type="GO" id="GO:0006085">
    <property type="term" value="P:acetyl-CoA biosynthetic process"/>
    <property type="evidence" value="ECO:0007669"/>
    <property type="project" value="InterPro"/>
</dbReference>
<accession>A0A7S1V7K5</accession>
<comment type="similarity">
    <text evidence="4 23">In the N-terminal section; belongs to the succinate/malate CoA ligase beta subunit family.</text>
</comment>
<reference evidence="30" key="1">
    <citation type="submission" date="2021-01" db="EMBL/GenBank/DDBJ databases">
        <authorList>
            <person name="Corre E."/>
            <person name="Pelletier E."/>
            <person name="Niang G."/>
            <person name="Scheremetjew M."/>
            <person name="Finn R."/>
            <person name="Kale V."/>
            <person name="Holt S."/>
            <person name="Cochrane G."/>
            <person name="Meng A."/>
            <person name="Brown T."/>
            <person name="Cohen L."/>
        </authorList>
    </citation>
    <scope>NUCLEOTIDE SEQUENCE</scope>
    <source>
        <strain evidence="30">CCMP 410</strain>
    </source>
</reference>
<dbReference type="PRINTS" id="PR01798">
    <property type="entry name" value="SCOASYNTHASE"/>
</dbReference>
<feature type="active site" description="Tele-phosphohistidine intermediate" evidence="24">
    <location>
        <position position="774"/>
    </location>
</feature>
<dbReference type="Gene3D" id="3.30.470.110">
    <property type="match status" value="1"/>
</dbReference>
<keyword evidence="6 23" id="KW-0963">Cytoplasm</keyword>
<dbReference type="GO" id="GO:0005524">
    <property type="term" value="F:ATP binding"/>
    <property type="evidence" value="ECO:0007669"/>
    <property type="project" value="UniProtKB-UniRule"/>
</dbReference>
<dbReference type="PROSITE" id="PS01216">
    <property type="entry name" value="SUCCINYL_COA_LIG_1"/>
    <property type="match status" value="1"/>
</dbReference>
<keyword evidence="12 23" id="KW-0547">Nucleotide-binding</keyword>
<evidence type="ECO:0000259" key="27">
    <source>
        <dbReference type="Pfam" id="PF02629"/>
    </source>
</evidence>
<evidence type="ECO:0000256" key="15">
    <source>
        <dbReference type="ARBA" id="ARBA00022843"/>
    </source>
</evidence>
<dbReference type="InterPro" id="IPR032263">
    <property type="entry name" value="Citrate-bd"/>
</dbReference>